<proteinExistence type="predicted"/>
<dbReference type="EMBL" id="BK014750">
    <property type="protein sequence ID" value="DAD74031.1"/>
    <property type="molecule type" value="Genomic_DNA"/>
</dbReference>
<sequence length="47" mass="5422">MDARIKKLKADKEGDPEGLIKNLMAITYSFPSFTIDYLYDQTMAQIH</sequence>
<protein>
    <submittedName>
        <fullName evidence="1">Uncharacterized protein</fullName>
    </submittedName>
</protein>
<name>A0A8S5LVZ2_9CAUD</name>
<organism evidence="1">
    <name type="scientific">Siphoviridae sp. ctkzC12</name>
    <dbReference type="NCBI Taxonomy" id="2826446"/>
    <lineage>
        <taxon>Viruses</taxon>
        <taxon>Duplodnaviria</taxon>
        <taxon>Heunggongvirae</taxon>
        <taxon>Uroviricota</taxon>
        <taxon>Caudoviricetes</taxon>
    </lineage>
</organism>
<evidence type="ECO:0000313" key="1">
    <source>
        <dbReference type="EMBL" id="DAD74031.1"/>
    </source>
</evidence>
<accession>A0A8S5LVZ2</accession>
<reference evidence="1" key="1">
    <citation type="journal article" date="2021" name="Proc. Natl. Acad. Sci. U.S.A.">
        <title>A Catalog of Tens of Thousands of Viruses from Human Metagenomes Reveals Hidden Associations with Chronic Diseases.</title>
        <authorList>
            <person name="Tisza M.J."/>
            <person name="Buck C.B."/>
        </authorList>
    </citation>
    <scope>NUCLEOTIDE SEQUENCE</scope>
    <source>
        <strain evidence="1">CtkzC12</strain>
    </source>
</reference>